<reference evidence="3 4" key="1">
    <citation type="journal article" date="2019" name="Mol. Biol. Evol.">
        <title>Blast fungal genomes show frequent chromosomal changes, gene gains and losses, and effector gene turnover.</title>
        <authorList>
            <person name="Gomez Luciano L.B."/>
            <person name="Jason Tsai I."/>
            <person name="Chuma I."/>
            <person name="Tosa Y."/>
            <person name="Chen Y.H."/>
            <person name="Li J.Y."/>
            <person name="Li M.Y."/>
            <person name="Jade Lu M.Y."/>
            <person name="Nakayashiki H."/>
            <person name="Li W.H."/>
        </authorList>
    </citation>
    <scope>NUCLEOTIDE SEQUENCE [LARGE SCALE GENOMIC DNA]</scope>
    <source>
        <strain evidence="3">MZ5-1-6</strain>
    </source>
</reference>
<protein>
    <recommendedName>
        <fullName evidence="2">Cyanovirin-N domain-containing protein</fullName>
    </recommendedName>
</protein>
<evidence type="ECO:0000259" key="2">
    <source>
        <dbReference type="SMART" id="SM01111"/>
    </source>
</evidence>
<dbReference type="InterPro" id="IPR011058">
    <property type="entry name" value="Cyanovirin-N"/>
</dbReference>
<evidence type="ECO:0000256" key="1">
    <source>
        <dbReference type="SAM" id="SignalP"/>
    </source>
</evidence>
<evidence type="ECO:0000313" key="3">
    <source>
        <dbReference type="EMBL" id="QBZ63460.1"/>
    </source>
</evidence>
<gene>
    <name evidence="3" type="ORF">PoMZ_05142</name>
</gene>
<organism evidence="3 4">
    <name type="scientific">Pyricularia oryzae</name>
    <name type="common">Rice blast fungus</name>
    <name type="synonym">Magnaporthe oryzae</name>
    <dbReference type="NCBI Taxonomy" id="318829"/>
    <lineage>
        <taxon>Eukaryota</taxon>
        <taxon>Fungi</taxon>
        <taxon>Dikarya</taxon>
        <taxon>Ascomycota</taxon>
        <taxon>Pezizomycotina</taxon>
        <taxon>Sordariomycetes</taxon>
        <taxon>Sordariomycetidae</taxon>
        <taxon>Magnaporthales</taxon>
        <taxon>Pyriculariaceae</taxon>
        <taxon>Pyricularia</taxon>
    </lineage>
</organism>
<dbReference type="SUPFAM" id="SSF51322">
    <property type="entry name" value="Cyanovirin-N"/>
    <property type="match status" value="1"/>
</dbReference>
<dbReference type="Proteomes" id="UP000294847">
    <property type="component" value="Chromosome 6"/>
</dbReference>
<accession>A0A4P7NMW0</accession>
<dbReference type="EMBL" id="CP034209">
    <property type="protein sequence ID" value="QBZ63460.1"/>
    <property type="molecule type" value="Genomic_DNA"/>
</dbReference>
<dbReference type="PROSITE" id="PS51257">
    <property type="entry name" value="PROKAR_LIPOPROTEIN"/>
    <property type="match status" value="1"/>
</dbReference>
<dbReference type="AlphaFoldDB" id="A0A4P7NMW0"/>
<keyword evidence="1" id="KW-0732">Signal</keyword>
<feature type="chain" id="PRO_5020271251" description="Cyanovirin-N domain-containing protein" evidence="1">
    <location>
        <begin position="19"/>
        <end position="124"/>
    </location>
</feature>
<feature type="domain" description="Cyanovirin-N" evidence="2">
    <location>
        <begin position="21"/>
        <end position="124"/>
    </location>
</feature>
<dbReference type="InterPro" id="IPR036673">
    <property type="entry name" value="Cyanovirin-N_sf"/>
</dbReference>
<dbReference type="Gene3D" id="2.30.60.10">
    <property type="entry name" value="Cyanovirin-N"/>
    <property type="match status" value="1"/>
</dbReference>
<sequence>MRFSAITVISLATACVQASSGFTSSCLLSRDITTLSGFTLTSQCKDAGGRFQERATTLDITNCFHAINGQVSCGPGGISGCKCSLNPGGVGFMNCNCPDNSGKQKANSVDLNQCIGNDNGKLVC</sequence>
<evidence type="ECO:0000313" key="4">
    <source>
        <dbReference type="Proteomes" id="UP000294847"/>
    </source>
</evidence>
<feature type="signal peptide" evidence="1">
    <location>
        <begin position="1"/>
        <end position="18"/>
    </location>
</feature>
<dbReference type="SMART" id="SM01111">
    <property type="entry name" value="CVNH"/>
    <property type="match status" value="1"/>
</dbReference>
<name>A0A4P7NMW0_PYROR</name>
<proteinExistence type="predicted"/>
<dbReference type="Pfam" id="PF08881">
    <property type="entry name" value="CVNH"/>
    <property type="match status" value="1"/>
</dbReference>